<keyword evidence="2" id="KW-0808">Transferase</keyword>
<name>A0ABW3Y8S7_9ACTN</name>
<dbReference type="SUPFAM" id="SSF56112">
    <property type="entry name" value="Protein kinase-like (PK-like)"/>
    <property type="match status" value="1"/>
</dbReference>
<keyword evidence="3" id="KW-1185">Reference proteome</keyword>
<evidence type="ECO:0000313" key="3">
    <source>
        <dbReference type="Proteomes" id="UP001597260"/>
    </source>
</evidence>
<accession>A0ABW3Y8S7</accession>
<evidence type="ECO:0000313" key="2">
    <source>
        <dbReference type="EMBL" id="MFD1320218.1"/>
    </source>
</evidence>
<dbReference type="EC" id="2.7.1.-" evidence="2"/>
<dbReference type="GO" id="GO:0016740">
    <property type="term" value="F:transferase activity"/>
    <property type="evidence" value="ECO:0007669"/>
    <property type="project" value="UniProtKB-KW"/>
</dbReference>
<dbReference type="InterPro" id="IPR011009">
    <property type="entry name" value="Kinase-like_dom_sf"/>
</dbReference>
<dbReference type="EMBL" id="JBHTMP010000003">
    <property type="protein sequence ID" value="MFD1320218.1"/>
    <property type="molecule type" value="Genomic_DNA"/>
</dbReference>
<protein>
    <submittedName>
        <fullName evidence="2">Aminoglycoside phosphotransferase family protein</fullName>
        <ecNumber evidence="2">2.7.1.-</ecNumber>
    </submittedName>
</protein>
<reference evidence="3" key="1">
    <citation type="journal article" date="2019" name="Int. J. Syst. Evol. Microbiol.">
        <title>The Global Catalogue of Microorganisms (GCM) 10K type strain sequencing project: providing services to taxonomists for standard genome sequencing and annotation.</title>
        <authorList>
            <consortium name="The Broad Institute Genomics Platform"/>
            <consortium name="The Broad Institute Genome Sequencing Center for Infectious Disease"/>
            <person name="Wu L."/>
            <person name="Ma J."/>
        </authorList>
    </citation>
    <scope>NUCLEOTIDE SEQUENCE [LARGE SCALE GENOMIC DNA]</scope>
    <source>
        <strain evidence="3">JCM 31037</strain>
    </source>
</reference>
<proteinExistence type="predicted"/>
<dbReference type="Pfam" id="PF01636">
    <property type="entry name" value="APH"/>
    <property type="match status" value="1"/>
</dbReference>
<evidence type="ECO:0000259" key="1">
    <source>
        <dbReference type="Pfam" id="PF01636"/>
    </source>
</evidence>
<feature type="domain" description="Aminoglycoside phosphotransferase" evidence="1">
    <location>
        <begin position="39"/>
        <end position="242"/>
    </location>
</feature>
<organism evidence="2 3">
    <name type="scientific">Micromonospora sonneratiae</name>
    <dbReference type="NCBI Taxonomy" id="1184706"/>
    <lineage>
        <taxon>Bacteria</taxon>
        <taxon>Bacillati</taxon>
        <taxon>Actinomycetota</taxon>
        <taxon>Actinomycetes</taxon>
        <taxon>Micromonosporales</taxon>
        <taxon>Micromonosporaceae</taxon>
        <taxon>Micromonospora</taxon>
    </lineage>
</organism>
<dbReference type="InterPro" id="IPR002575">
    <property type="entry name" value="Aminoglycoside_PTrfase"/>
</dbReference>
<dbReference type="RefSeq" id="WP_377566978.1">
    <property type="nucleotide sequence ID" value="NZ_JBHTMP010000003.1"/>
</dbReference>
<comment type="caution">
    <text evidence="2">The sequence shown here is derived from an EMBL/GenBank/DDBJ whole genome shotgun (WGS) entry which is preliminary data.</text>
</comment>
<gene>
    <name evidence="2" type="ORF">ACFQ4H_03840</name>
</gene>
<dbReference type="Gene3D" id="3.90.1200.10">
    <property type="match status" value="1"/>
</dbReference>
<sequence>MNVVETHRAVLGRLLPADDLPDLVVRRGQFHDVVIGAEQVVCFARTRAAGERMPRRAAVLRVLSGLGLGFRTPQPLAEGTTAGGEPSYLVLSRVPGAPLATSELLRPGISDTVAAQYAALFRTLSEAGATEAAREALPHQRADRWPDFAEGVRRELWPLMSVAGRDRAEWELAALDGLPQVTSAVVHGDLGGENVLWEWTDGVPRLSGVVDWDGVLLGDQAEDLAAVAASYGDTLLAAVLVRLRPWGLAPADVSARISAIRGTFALQQALQALRDEDQSELDDGLIGYR</sequence>
<dbReference type="Proteomes" id="UP001597260">
    <property type="component" value="Unassembled WGS sequence"/>
</dbReference>